<dbReference type="OrthoDB" id="9776534at2"/>
<accession>A0A1M7GS54</accession>
<dbReference type="SUPFAM" id="SSF118352">
    <property type="entry name" value="HSP33 redox switch-like"/>
    <property type="match status" value="1"/>
</dbReference>
<dbReference type="GO" id="GO:0005737">
    <property type="term" value="C:cytoplasm"/>
    <property type="evidence" value="ECO:0007669"/>
    <property type="project" value="UniProtKB-SubCell"/>
</dbReference>
<organism evidence="7 8">
    <name type="scientific">Caldanaerovirga acetigignens</name>
    <dbReference type="NCBI Taxonomy" id="447595"/>
    <lineage>
        <taxon>Bacteria</taxon>
        <taxon>Bacillati</taxon>
        <taxon>Bacillota</taxon>
        <taxon>Clostridia</taxon>
        <taxon>Thermosediminibacterales</taxon>
        <taxon>Thermosediminibacteraceae</taxon>
        <taxon>Caldanaerovirga</taxon>
    </lineage>
</organism>
<dbReference type="EMBL" id="FRCR01000002">
    <property type="protein sequence ID" value="SHM19041.1"/>
    <property type="molecule type" value="Genomic_DNA"/>
</dbReference>
<keyword evidence="8" id="KW-1185">Reference proteome</keyword>
<evidence type="ECO:0000313" key="7">
    <source>
        <dbReference type="EMBL" id="SHM19041.1"/>
    </source>
</evidence>
<feature type="disulfide bond" description="Redox-active" evidence="6">
    <location>
        <begin position="274"/>
        <end position="277"/>
    </location>
</feature>
<dbReference type="PIRSF" id="PIRSF005261">
    <property type="entry name" value="Heat_shock_Hsp33"/>
    <property type="match status" value="1"/>
</dbReference>
<protein>
    <recommendedName>
        <fullName evidence="6">33 kDa chaperonin</fullName>
    </recommendedName>
    <alternativeName>
        <fullName evidence="6">Heat shock protein 33 homolog</fullName>
        <shortName evidence="6">HSP33</shortName>
    </alternativeName>
</protein>
<dbReference type="CDD" id="cd00498">
    <property type="entry name" value="Hsp33"/>
    <property type="match status" value="1"/>
</dbReference>
<dbReference type="STRING" id="447595.SAMN05660826_00440"/>
<dbReference type="InterPro" id="IPR016154">
    <property type="entry name" value="Heat_shock_Hsp33_C"/>
</dbReference>
<comment type="function">
    <text evidence="6">Redox regulated molecular chaperone. Protects both thermally unfolding and oxidatively damaged proteins from irreversible aggregation. Plays an important role in the bacterial defense system toward oxidative stress.</text>
</comment>
<comment type="similarity">
    <text evidence="6">Belongs to the HSP33 family.</text>
</comment>
<evidence type="ECO:0000256" key="1">
    <source>
        <dbReference type="ARBA" id="ARBA00022490"/>
    </source>
</evidence>
<dbReference type="Proteomes" id="UP000184375">
    <property type="component" value="Unassembled WGS sequence"/>
</dbReference>
<dbReference type="NCBIfam" id="NF001033">
    <property type="entry name" value="PRK00114.1"/>
    <property type="match status" value="1"/>
</dbReference>
<dbReference type="InterPro" id="IPR016153">
    <property type="entry name" value="Heat_shock_Hsp33_N"/>
</dbReference>
<sequence>MVELIDYVIRAIDEEAGVLAFAARTTDLVERARKIHGCSPTATAALGRLLTAAAMMGLMLKGEKDNITLRVDGRGPAGVLFAFSDSNGNVKGYIANPLVDLPLNEKGKLDVGGIVGRQGTLTVIKDLGLKDPYVGQVPLVSGEIAEDLTYYFAKSEQIPSAVSLGVLVDKVGKVRAAGGFIVQLLPNADESTAISIEENIKKMKSVSELIDEKKSPDELLDLVLPGFKLKSLAKSQVSYHCSCSRKKLETVIVNLGKEQAQDMLKENGKIELICQYCKKKYEFSEQETMQILENVHK</sequence>
<dbReference type="Pfam" id="PF01430">
    <property type="entry name" value="HSP33"/>
    <property type="match status" value="1"/>
</dbReference>
<proteinExistence type="inferred from homology"/>
<dbReference type="PANTHER" id="PTHR30111">
    <property type="entry name" value="33 KDA CHAPERONIN"/>
    <property type="match status" value="1"/>
</dbReference>
<keyword evidence="2 6" id="KW-0862">Zinc</keyword>
<dbReference type="Gene3D" id="3.90.1280.10">
    <property type="entry name" value="HSP33 redox switch-like"/>
    <property type="match status" value="1"/>
</dbReference>
<dbReference type="GO" id="GO:0042026">
    <property type="term" value="P:protein refolding"/>
    <property type="evidence" value="ECO:0007669"/>
    <property type="project" value="TreeGrafter"/>
</dbReference>
<dbReference type="RefSeq" id="WP_073253984.1">
    <property type="nucleotide sequence ID" value="NZ_FRCR01000002.1"/>
</dbReference>
<dbReference type="GO" id="GO:0051082">
    <property type="term" value="F:unfolded protein binding"/>
    <property type="evidence" value="ECO:0007669"/>
    <property type="project" value="UniProtKB-UniRule"/>
</dbReference>
<feature type="disulfide bond" description="Redox-active" evidence="6">
    <location>
        <begin position="241"/>
        <end position="243"/>
    </location>
</feature>
<comment type="PTM">
    <text evidence="6">Under oxidizing conditions two disulfide bonds are formed involving the reactive cysteines. Under reducing conditions zinc is bound to the reactive cysteines and the protein is inactive.</text>
</comment>
<dbReference type="Gene3D" id="3.55.30.10">
    <property type="entry name" value="Hsp33 domain"/>
    <property type="match status" value="1"/>
</dbReference>
<dbReference type="InterPro" id="IPR000397">
    <property type="entry name" value="Heat_shock_Hsp33"/>
</dbReference>
<keyword evidence="1 6" id="KW-0963">Cytoplasm</keyword>
<evidence type="ECO:0000256" key="5">
    <source>
        <dbReference type="ARBA" id="ARBA00023284"/>
    </source>
</evidence>
<keyword evidence="5 6" id="KW-0676">Redox-active center</keyword>
<dbReference type="GO" id="GO:0044183">
    <property type="term" value="F:protein folding chaperone"/>
    <property type="evidence" value="ECO:0007669"/>
    <property type="project" value="TreeGrafter"/>
</dbReference>
<dbReference type="AlphaFoldDB" id="A0A1M7GS54"/>
<gene>
    <name evidence="6" type="primary">hslO</name>
    <name evidence="7" type="ORF">SAMN05660826_00440</name>
</gene>
<evidence type="ECO:0000313" key="8">
    <source>
        <dbReference type="Proteomes" id="UP000184375"/>
    </source>
</evidence>
<evidence type="ECO:0000256" key="3">
    <source>
        <dbReference type="ARBA" id="ARBA00023157"/>
    </source>
</evidence>
<dbReference type="PANTHER" id="PTHR30111:SF1">
    <property type="entry name" value="33 KDA CHAPERONIN"/>
    <property type="match status" value="1"/>
</dbReference>
<comment type="subcellular location">
    <subcellularLocation>
        <location evidence="6">Cytoplasm</location>
    </subcellularLocation>
</comment>
<name>A0A1M7GS54_9FIRM</name>
<dbReference type="HAMAP" id="MF_00117">
    <property type="entry name" value="HslO"/>
    <property type="match status" value="1"/>
</dbReference>
<keyword evidence="4 6" id="KW-0143">Chaperone</keyword>
<evidence type="ECO:0000256" key="2">
    <source>
        <dbReference type="ARBA" id="ARBA00022833"/>
    </source>
</evidence>
<evidence type="ECO:0000256" key="4">
    <source>
        <dbReference type="ARBA" id="ARBA00023186"/>
    </source>
</evidence>
<evidence type="ECO:0000256" key="6">
    <source>
        <dbReference type="HAMAP-Rule" id="MF_00117"/>
    </source>
</evidence>
<dbReference type="SUPFAM" id="SSF64397">
    <property type="entry name" value="Hsp33 domain"/>
    <property type="match status" value="1"/>
</dbReference>
<keyword evidence="3 6" id="KW-1015">Disulfide bond</keyword>
<reference evidence="8" key="1">
    <citation type="submission" date="2016-11" db="EMBL/GenBank/DDBJ databases">
        <authorList>
            <person name="Varghese N."/>
            <person name="Submissions S."/>
        </authorList>
    </citation>
    <scope>NUCLEOTIDE SEQUENCE [LARGE SCALE GENOMIC DNA]</scope>
    <source>
        <strain evidence="8">DSM 18802</strain>
    </source>
</reference>